<proteinExistence type="predicted"/>
<evidence type="ECO:0000313" key="6">
    <source>
        <dbReference type="EMBL" id="PJE68558.1"/>
    </source>
</evidence>
<evidence type="ECO:0000256" key="4">
    <source>
        <dbReference type="PROSITE-ProRule" id="PRU00510"/>
    </source>
</evidence>
<comment type="caution">
    <text evidence="6">The sequence shown here is derived from an EMBL/GenBank/DDBJ whole genome shotgun (WGS) entry which is preliminary data.</text>
</comment>
<dbReference type="Proteomes" id="UP000229500">
    <property type="component" value="Unassembled WGS sequence"/>
</dbReference>
<keyword evidence="1" id="KW-0479">Metal-binding</keyword>
<keyword evidence="2" id="KW-0863">Zinc-finger</keyword>
<evidence type="ECO:0000259" key="5">
    <source>
        <dbReference type="Pfam" id="PF01258"/>
    </source>
</evidence>
<accession>A0A2M8L4N4</accession>
<dbReference type="SUPFAM" id="SSF57716">
    <property type="entry name" value="Glucocorticoid receptor-like (DNA-binding domain)"/>
    <property type="match status" value="1"/>
</dbReference>
<evidence type="ECO:0000256" key="3">
    <source>
        <dbReference type="ARBA" id="ARBA00022833"/>
    </source>
</evidence>
<dbReference type="AlphaFoldDB" id="A0A2M8L4N4"/>
<gene>
    <name evidence="6" type="ORF">COU96_03220</name>
</gene>
<evidence type="ECO:0000256" key="2">
    <source>
        <dbReference type="ARBA" id="ARBA00022771"/>
    </source>
</evidence>
<feature type="domain" description="Zinc finger DksA/TraR C4-type" evidence="5">
    <location>
        <begin position="98"/>
        <end position="130"/>
    </location>
</feature>
<sequence>MKKRKAKKTNKNRPIRFPGNILKPIGAFLSHEIKRLEKRKKSLSKRDPFKDVSRVIDNAASDTDAAEQVGHAQVAAMKKQTDRRLIQIKKALTRIKLGKYGICERCGKMIDTDRLVVMPEATVCIDCERKKAK</sequence>
<name>A0A2M8L4N4_9BACT</name>
<dbReference type="GO" id="GO:0008270">
    <property type="term" value="F:zinc ion binding"/>
    <property type="evidence" value="ECO:0007669"/>
    <property type="project" value="UniProtKB-KW"/>
</dbReference>
<dbReference type="InterPro" id="IPR000962">
    <property type="entry name" value="Znf_DskA_TraR"/>
</dbReference>
<dbReference type="Gene3D" id="1.20.120.910">
    <property type="entry name" value="DksA, coiled-coil domain"/>
    <property type="match status" value="1"/>
</dbReference>
<evidence type="ECO:0000313" key="7">
    <source>
        <dbReference type="Proteomes" id="UP000229500"/>
    </source>
</evidence>
<dbReference type="Pfam" id="PF01258">
    <property type="entry name" value="zf-dskA_traR"/>
    <property type="match status" value="1"/>
</dbReference>
<dbReference type="EMBL" id="PFEL01000121">
    <property type="protein sequence ID" value="PJE68558.1"/>
    <property type="molecule type" value="Genomic_DNA"/>
</dbReference>
<evidence type="ECO:0000256" key="1">
    <source>
        <dbReference type="ARBA" id="ARBA00022723"/>
    </source>
</evidence>
<protein>
    <recommendedName>
        <fullName evidence="5">Zinc finger DksA/TraR C4-type domain-containing protein</fullName>
    </recommendedName>
</protein>
<organism evidence="6 7">
    <name type="scientific">Candidatus Shapirobacteria bacterium CG10_big_fil_rev_8_21_14_0_10_38_14</name>
    <dbReference type="NCBI Taxonomy" id="1974483"/>
    <lineage>
        <taxon>Bacteria</taxon>
        <taxon>Candidatus Shapironibacteriota</taxon>
    </lineage>
</organism>
<reference evidence="7" key="1">
    <citation type="submission" date="2017-09" db="EMBL/GenBank/DDBJ databases">
        <title>Depth-based differentiation of microbial function through sediment-hosted aquifers and enrichment of novel symbionts in the deep terrestrial subsurface.</title>
        <authorList>
            <person name="Probst A.J."/>
            <person name="Ladd B."/>
            <person name="Jarett J.K."/>
            <person name="Geller-Mcgrath D.E."/>
            <person name="Sieber C.M.K."/>
            <person name="Emerson J.B."/>
            <person name="Anantharaman K."/>
            <person name="Thomas B.C."/>
            <person name="Malmstrom R."/>
            <person name="Stieglmeier M."/>
            <person name="Klingl A."/>
            <person name="Woyke T."/>
            <person name="Ryan C.M."/>
            <person name="Banfield J.F."/>
        </authorList>
    </citation>
    <scope>NUCLEOTIDE SEQUENCE [LARGE SCALE GENOMIC DNA]</scope>
</reference>
<dbReference type="PROSITE" id="PS01102">
    <property type="entry name" value="ZF_DKSA_1"/>
    <property type="match status" value="1"/>
</dbReference>
<keyword evidence="3" id="KW-0862">Zinc</keyword>
<dbReference type="InterPro" id="IPR020458">
    <property type="entry name" value="Znf_DskA_TraR_CS"/>
</dbReference>
<dbReference type="PROSITE" id="PS51128">
    <property type="entry name" value="ZF_DKSA_2"/>
    <property type="match status" value="1"/>
</dbReference>
<feature type="zinc finger region" description="dksA C4-type" evidence="4">
    <location>
        <begin position="103"/>
        <end position="127"/>
    </location>
</feature>
<dbReference type="PANTHER" id="PTHR33823">
    <property type="entry name" value="RNA POLYMERASE-BINDING TRANSCRIPTION FACTOR DKSA-RELATED"/>
    <property type="match status" value="1"/>
</dbReference>